<proteinExistence type="predicted"/>
<keyword evidence="3" id="KW-1185">Reference proteome</keyword>
<feature type="region of interest" description="Disordered" evidence="1">
    <location>
        <begin position="216"/>
        <end position="236"/>
    </location>
</feature>
<protein>
    <recommendedName>
        <fullName evidence="4">ATP-dependent DNA helicase RecG C-terminal domain-containing protein</fullName>
    </recommendedName>
</protein>
<evidence type="ECO:0000256" key="1">
    <source>
        <dbReference type="SAM" id="MobiDB-lite"/>
    </source>
</evidence>
<dbReference type="InterPro" id="IPR038475">
    <property type="entry name" value="RecG_C_sf"/>
</dbReference>
<gene>
    <name evidence="2" type="ORF">MXD59_23045</name>
</gene>
<reference evidence="2 3" key="1">
    <citation type="submission" date="2022-04" db="EMBL/GenBank/DDBJ databases">
        <title>Genome diversity in the genus Frankia.</title>
        <authorList>
            <person name="Carlos-Shanley C."/>
            <person name="Hahn D."/>
        </authorList>
    </citation>
    <scope>NUCLEOTIDE SEQUENCE [LARGE SCALE GENOMIC DNA]</scope>
    <source>
        <strain evidence="2 3">Ag45/Mut15</strain>
    </source>
</reference>
<dbReference type="Gene3D" id="3.30.565.60">
    <property type="match status" value="1"/>
</dbReference>
<organism evidence="2 3">
    <name type="scientific">Frankia umida</name>
    <dbReference type="NCBI Taxonomy" id="573489"/>
    <lineage>
        <taxon>Bacteria</taxon>
        <taxon>Bacillati</taxon>
        <taxon>Actinomycetota</taxon>
        <taxon>Actinomycetes</taxon>
        <taxon>Frankiales</taxon>
        <taxon>Frankiaceae</taxon>
        <taxon>Frankia</taxon>
    </lineage>
</organism>
<dbReference type="EMBL" id="JALKFT010000038">
    <property type="protein sequence ID" value="MCK9878604.1"/>
    <property type="molecule type" value="Genomic_DNA"/>
</dbReference>
<evidence type="ECO:0000313" key="2">
    <source>
        <dbReference type="EMBL" id="MCK9878604.1"/>
    </source>
</evidence>
<evidence type="ECO:0008006" key="4">
    <source>
        <dbReference type="Google" id="ProtNLM"/>
    </source>
</evidence>
<comment type="caution">
    <text evidence="2">The sequence shown here is derived from an EMBL/GenBank/DDBJ whole genome shotgun (WGS) entry which is preliminary data.</text>
</comment>
<dbReference type="RefSeq" id="WP_248826696.1">
    <property type="nucleotide sequence ID" value="NZ_JALKFT010000038.1"/>
</dbReference>
<sequence>MGVPDWSQAALRELLANALTHRDYAVPGVVHVRWQDATITIANPVDPRVTARPGAALAGLPQAPNALLVDAFRRAGIARRTGSGIGRAVADQLRLGLAAPRFDHPDQRRVVVAELPARPADLAFARFVVARDRLGQPLDRADLQLLTAVTQRGALRTADAAALLTTDRAQARAKLFGLLRAGLVTVHADGAGRTWQASTRLRQDLHDSATHVRAQLTSGQESGMGVQQAAEAGQGS</sequence>
<dbReference type="Pfam" id="PF13749">
    <property type="entry name" value="HATPase_c_4"/>
    <property type="match status" value="1"/>
</dbReference>
<accession>A0ABT0K541</accession>
<evidence type="ECO:0000313" key="3">
    <source>
        <dbReference type="Proteomes" id="UP001201873"/>
    </source>
</evidence>
<dbReference type="Proteomes" id="UP001201873">
    <property type="component" value="Unassembled WGS sequence"/>
</dbReference>
<name>A0ABT0K541_9ACTN</name>
<dbReference type="PANTHER" id="PTHR30595:SF6">
    <property type="entry name" value="SCHLAFEN ALBA-2 DOMAIN-CONTAINING PROTEIN"/>
    <property type="match status" value="1"/>
</dbReference>
<dbReference type="PANTHER" id="PTHR30595">
    <property type="entry name" value="GLPR-RELATED TRANSCRIPTIONAL REPRESSOR"/>
    <property type="match status" value="1"/>
</dbReference>